<feature type="transmembrane region" description="Helical" evidence="7">
    <location>
        <begin position="170"/>
        <end position="190"/>
    </location>
</feature>
<evidence type="ECO:0000256" key="5">
    <source>
        <dbReference type="ARBA" id="ARBA00022989"/>
    </source>
</evidence>
<dbReference type="AlphaFoldDB" id="A0A060HLG2"/>
<evidence type="ECO:0000313" key="10">
    <source>
        <dbReference type="Proteomes" id="UP000027093"/>
    </source>
</evidence>
<dbReference type="GO" id="GO:0015297">
    <property type="term" value="F:antiporter activity"/>
    <property type="evidence" value="ECO:0007669"/>
    <property type="project" value="InterPro"/>
</dbReference>
<dbReference type="KEGG" id="nvn:NVIE_020730"/>
<evidence type="ECO:0000256" key="1">
    <source>
        <dbReference type="ARBA" id="ARBA00004141"/>
    </source>
</evidence>
<dbReference type="PANTHER" id="PTHR42751">
    <property type="entry name" value="SODIUM/HYDROGEN EXCHANGER FAMILY/TRKA DOMAIN PROTEIN"/>
    <property type="match status" value="1"/>
</dbReference>
<keyword evidence="5 7" id="KW-1133">Transmembrane helix</keyword>
<dbReference type="HOGENOM" id="CLU_005126_1_2_2"/>
<dbReference type="Gene3D" id="1.20.1530.20">
    <property type="match status" value="1"/>
</dbReference>
<name>A0A060HLG2_9ARCH</name>
<keyword evidence="3" id="KW-0813">Transport</keyword>
<feature type="transmembrane region" description="Helical" evidence="7">
    <location>
        <begin position="79"/>
        <end position="99"/>
    </location>
</feature>
<protein>
    <submittedName>
        <fullName evidence="9">Monovalent cation/proton antiporter-2 family protein</fullName>
    </submittedName>
</protein>
<feature type="transmembrane region" description="Helical" evidence="7">
    <location>
        <begin position="242"/>
        <end position="275"/>
    </location>
</feature>
<feature type="transmembrane region" description="Helical" evidence="7">
    <location>
        <begin position="53"/>
        <end position="73"/>
    </location>
</feature>
<organism evidence="9 10">
    <name type="scientific">Nitrososphaera viennensis EN76</name>
    <dbReference type="NCBI Taxonomy" id="926571"/>
    <lineage>
        <taxon>Archaea</taxon>
        <taxon>Nitrososphaerota</taxon>
        <taxon>Nitrososphaeria</taxon>
        <taxon>Nitrososphaerales</taxon>
        <taxon>Nitrososphaeraceae</taxon>
        <taxon>Nitrososphaera</taxon>
    </lineage>
</organism>
<feature type="domain" description="Cation/H+ exchanger transmembrane" evidence="8">
    <location>
        <begin position="37"/>
        <end position="401"/>
    </location>
</feature>
<dbReference type="InterPro" id="IPR038770">
    <property type="entry name" value="Na+/solute_symporter_sf"/>
</dbReference>
<evidence type="ECO:0000259" key="8">
    <source>
        <dbReference type="Pfam" id="PF00999"/>
    </source>
</evidence>
<accession>A0A060HLG2</accession>
<evidence type="ECO:0000256" key="2">
    <source>
        <dbReference type="ARBA" id="ARBA00005551"/>
    </source>
</evidence>
<dbReference type="GeneID" id="74947314"/>
<dbReference type="PANTHER" id="PTHR42751:SF3">
    <property type="entry name" value="SODIUM_GLUTAMATE SYMPORTER"/>
    <property type="match status" value="1"/>
</dbReference>
<dbReference type="GO" id="GO:0016020">
    <property type="term" value="C:membrane"/>
    <property type="evidence" value="ECO:0007669"/>
    <property type="project" value="UniProtKB-SubCell"/>
</dbReference>
<dbReference type="EMBL" id="CP007536">
    <property type="protein sequence ID" value="AIC16333.1"/>
    <property type="molecule type" value="Genomic_DNA"/>
</dbReference>
<dbReference type="Proteomes" id="UP000027093">
    <property type="component" value="Chromosome"/>
</dbReference>
<dbReference type="GO" id="GO:1902600">
    <property type="term" value="P:proton transmembrane transport"/>
    <property type="evidence" value="ECO:0007669"/>
    <property type="project" value="InterPro"/>
</dbReference>
<dbReference type="STRING" id="926571.NVIE_020730"/>
<keyword evidence="6 7" id="KW-0472">Membrane</keyword>
<keyword evidence="4 7" id="KW-0812">Transmembrane</keyword>
<feature type="transmembrane region" description="Helical" evidence="7">
    <location>
        <begin position="140"/>
        <end position="158"/>
    </location>
</feature>
<gene>
    <name evidence="9" type="ORF">NVIE_020730</name>
</gene>
<evidence type="ECO:0000256" key="7">
    <source>
        <dbReference type="SAM" id="Phobius"/>
    </source>
</evidence>
<feature type="transmembrane region" description="Helical" evidence="7">
    <location>
        <begin position="202"/>
        <end position="222"/>
    </location>
</feature>
<dbReference type="RefSeq" id="WP_075055112.1">
    <property type="nucleotide sequence ID" value="NZ_CP007536.1"/>
</dbReference>
<feature type="transmembrane region" description="Helical" evidence="7">
    <location>
        <begin position="320"/>
        <end position="340"/>
    </location>
</feature>
<evidence type="ECO:0000256" key="4">
    <source>
        <dbReference type="ARBA" id="ARBA00022692"/>
    </source>
</evidence>
<evidence type="ECO:0000256" key="6">
    <source>
        <dbReference type="ARBA" id="ARBA00023136"/>
    </source>
</evidence>
<comment type="similarity">
    <text evidence="2">Belongs to the monovalent cation:proton antiporter 2 (CPA2) transporter (TC 2.A.37) family.</text>
</comment>
<feature type="transmembrane region" description="Helical" evidence="7">
    <location>
        <begin position="381"/>
        <end position="400"/>
    </location>
</feature>
<evidence type="ECO:0000313" key="9">
    <source>
        <dbReference type="EMBL" id="AIC16333.1"/>
    </source>
</evidence>
<proteinExistence type="inferred from homology"/>
<reference evidence="9 10" key="1">
    <citation type="journal article" date="2014" name="Int. J. Syst. Evol. Microbiol.">
        <title>Nitrososphaera viennensis gen. nov., sp. nov., an aerobic and mesophilic, ammonia-oxidizing archaeon from soil and a member of the archaeal phylum Thaumarchaeota.</title>
        <authorList>
            <person name="Stieglmeier M."/>
            <person name="Klingl A."/>
            <person name="Alves R.J."/>
            <person name="Rittmann S.K."/>
            <person name="Melcher M."/>
            <person name="Leisch N."/>
            <person name="Schleper C."/>
        </authorList>
    </citation>
    <scope>NUCLEOTIDE SEQUENCE [LARGE SCALE GENOMIC DNA]</scope>
    <source>
        <strain evidence="9">EN76</strain>
    </source>
</reference>
<feature type="transmembrane region" description="Helical" evidence="7">
    <location>
        <begin position="111"/>
        <end position="134"/>
    </location>
</feature>
<dbReference type="Pfam" id="PF00999">
    <property type="entry name" value="Na_H_Exchanger"/>
    <property type="match status" value="1"/>
</dbReference>
<dbReference type="InterPro" id="IPR006153">
    <property type="entry name" value="Cation/H_exchanger_TM"/>
</dbReference>
<feature type="transmembrane region" description="Helical" evidence="7">
    <location>
        <begin position="26"/>
        <end position="46"/>
    </location>
</feature>
<sequence length="425" mass="44803">MNHTAATIGTTIFPQFFAPGNGPTDFIVQDFAVVMIVAAVMIAITYKLKQPMVIGYILAGILIGPYTPPFSLVRDASTINVLAELGIIMLLFVVGTEFPMAKLRSVGRVSFVVAMAETLGTLFIVFFIAQYLGFTFFDSLFLGLALSITSTVVTVRILEELGMIKDKSSILLLGISVVEDILAISILAVLQSLAANGGQVEPLTLAVSIGIVAAFIGGVLFLGSRFFPKIIDRAGKTNDYALLLIVILGLAFGLSFIANGIGLSVATGAFLAGVLVAESNSAAVARILTLPLRDMFAAIFFVSIGALMDIRVLPDYILPAAILIFTSFGAKFLIVTGILTRAKYDSVTALRTGFGMSAAKGELSLVVVKGGQDVGAISPTILPLLGVVTIVTTFLAPYIIRFGSRIRMQSSGGDDDNKPAEEKAG</sequence>
<keyword evidence="10" id="KW-1185">Reference proteome</keyword>
<comment type="subcellular location">
    <subcellularLocation>
        <location evidence="1">Membrane</location>
        <topology evidence="1">Multi-pass membrane protein</topology>
    </subcellularLocation>
</comment>
<evidence type="ECO:0000256" key="3">
    <source>
        <dbReference type="ARBA" id="ARBA00022448"/>
    </source>
</evidence>